<dbReference type="GO" id="GO:0098636">
    <property type="term" value="C:protein complex involved in cell adhesion"/>
    <property type="evidence" value="ECO:0007669"/>
    <property type="project" value="TreeGrafter"/>
</dbReference>
<protein>
    <submittedName>
        <fullName evidence="2">H-type lectin domain-containing protein</fullName>
    </submittedName>
</protein>
<evidence type="ECO:0000259" key="1">
    <source>
        <dbReference type="Pfam" id="PF09458"/>
    </source>
</evidence>
<dbReference type="InterPro" id="IPR052487">
    <property type="entry name" value="Galactose-binding_lectin"/>
</dbReference>
<keyword evidence="2" id="KW-0430">Lectin</keyword>
<dbReference type="STRING" id="1227549.SAMN05444007_10630"/>
<dbReference type="GO" id="GO:0046871">
    <property type="term" value="F:N-acetylgalactosamine binding"/>
    <property type="evidence" value="ECO:0007669"/>
    <property type="project" value="TreeGrafter"/>
</dbReference>
<dbReference type="OrthoDB" id="7658568at2"/>
<name>A0A1H7AI57_9RHOB</name>
<feature type="domain" description="H-type lectin" evidence="1">
    <location>
        <begin position="39"/>
        <end position="104"/>
    </location>
</feature>
<organism evidence="2 3">
    <name type="scientific">Cribrihabitans marinus</name>
    <dbReference type="NCBI Taxonomy" id="1227549"/>
    <lineage>
        <taxon>Bacteria</taxon>
        <taxon>Pseudomonadati</taxon>
        <taxon>Pseudomonadota</taxon>
        <taxon>Alphaproteobacteria</taxon>
        <taxon>Rhodobacterales</taxon>
        <taxon>Paracoccaceae</taxon>
        <taxon>Cribrihabitans</taxon>
    </lineage>
</organism>
<dbReference type="Proteomes" id="UP000199379">
    <property type="component" value="Unassembled WGS sequence"/>
</dbReference>
<dbReference type="GO" id="GO:0030247">
    <property type="term" value="F:polysaccharide binding"/>
    <property type="evidence" value="ECO:0007669"/>
    <property type="project" value="TreeGrafter"/>
</dbReference>
<accession>A0A1H7AI57</accession>
<dbReference type="GO" id="GO:0009986">
    <property type="term" value="C:cell surface"/>
    <property type="evidence" value="ECO:0007669"/>
    <property type="project" value="TreeGrafter"/>
</dbReference>
<dbReference type="EMBL" id="FNYD01000006">
    <property type="protein sequence ID" value="SEJ64606.1"/>
    <property type="molecule type" value="Genomic_DNA"/>
</dbReference>
<gene>
    <name evidence="2" type="ORF">SAMN05444007_10630</name>
</gene>
<evidence type="ECO:0000313" key="3">
    <source>
        <dbReference type="Proteomes" id="UP000199379"/>
    </source>
</evidence>
<dbReference type="GO" id="GO:0070492">
    <property type="term" value="F:oligosaccharide binding"/>
    <property type="evidence" value="ECO:0007669"/>
    <property type="project" value="TreeGrafter"/>
</dbReference>
<dbReference type="SUPFAM" id="SSF141086">
    <property type="entry name" value="Agglutinin HPA-like"/>
    <property type="match status" value="1"/>
</dbReference>
<dbReference type="PANTHER" id="PTHR46938">
    <property type="entry name" value="DISCOIDIN-1 SUBUNIT A-RELATED-RELATED"/>
    <property type="match status" value="1"/>
</dbReference>
<keyword evidence="3" id="KW-1185">Reference proteome</keyword>
<dbReference type="GO" id="GO:0098609">
    <property type="term" value="P:cell-cell adhesion"/>
    <property type="evidence" value="ECO:0007669"/>
    <property type="project" value="TreeGrafter"/>
</dbReference>
<sequence length="116" mass="13317">MKRFSTHPIGIAQGEVALFSDFENDGEMWAGEGARECRRPVIFEQPFRSPPVVQPAISLWDVDTTRALRCELRAETVTAEGFEIVFRTWSDSRIARIRVTWTATGEIAHDDDWELY</sequence>
<reference evidence="2 3" key="1">
    <citation type="submission" date="2016-10" db="EMBL/GenBank/DDBJ databases">
        <authorList>
            <person name="de Groot N.N."/>
        </authorList>
    </citation>
    <scope>NUCLEOTIDE SEQUENCE [LARGE SCALE GENOMIC DNA]</scope>
    <source>
        <strain evidence="2 3">DSM 29340</strain>
    </source>
</reference>
<proteinExistence type="predicted"/>
<dbReference type="GO" id="GO:0045335">
    <property type="term" value="C:phagocytic vesicle"/>
    <property type="evidence" value="ECO:0007669"/>
    <property type="project" value="TreeGrafter"/>
</dbReference>
<dbReference type="Pfam" id="PF09458">
    <property type="entry name" value="H_lectin"/>
    <property type="match status" value="1"/>
</dbReference>
<dbReference type="RefSeq" id="WP_092366612.1">
    <property type="nucleotide sequence ID" value="NZ_BMGV01000006.1"/>
</dbReference>
<evidence type="ECO:0000313" key="2">
    <source>
        <dbReference type="EMBL" id="SEJ64606.1"/>
    </source>
</evidence>
<dbReference type="AlphaFoldDB" id="A0A1H7AI57"/>
<dbReference type="InterPro" id="IPR037221">
    <property type="entry name" value="H-type_lectin_dom_sf"/>
</dbReference>
<dbReference type="InterPro" id="IPR019019">
    <property type="entry name" value="H-type_lectin_domain"/>
</dbReference>
<dbReference type="Gene3D" id="2.60.40.2080">
    <property type="match status" value="1"/>
</dbReference>